<dbReference type="EMBL" id="ABVL01000001">
    <property type="protein sequence ID" value="EDY22317.1"/>
    <property type="molecule type" value="Genomic_DNA"/>
</dbReference>
<dbReference type="InParanoid" id="B4CUS9"/>
<evidence type="ECO:0000313" key="3">
    <source>
        <dbReference type="Proteomes" id="UP000005824"/>
    </source>
</evidence>
<dbReference type="InterPro" id="IPR007724">
    <property type="entry name" value="Poly_GlycHdrlase"/>
</dbReference>
<accession>B4CUS9</accession>
<dbReference type="Proteomes" id="UP000005824">
    <property type="component" value="Unassembled WGS sequence"/>
</dbReference>
<dbReference type="GO" id="GO:0006282">
    <property type="term" value="P:regulation of DNA repair"/>
    <property type="evidence" value="ECO:0007669"/>
    <property type="project" value="InterPro"/>
</dbReference>
<protein>
    <recommendedName>
        <fullName evidence="1">PARG catalytic Macro domain-containing protein</fullName>
    </recommendedName>
</protein>
<gene>
    <name evidence="2" type="ORF">CfE428DRAFT_0442</name>
</gene>
<proteinExistence type="predicted"/>
<reference evidence="2 3" key="1">
    <citation type="journal article" date="2011" name="J. Bacteriol.">
        <title>Genome sequence of Chthoniobacter flavus Ellin428, an aerobic heterotrophic soil bacterium.</title>
        <authorList>
            <person name="Kant R."/>
            <person name="van Passel M.W."/>
            <person name="Palva A."/>
            <person name="Lucas S."/>
            <person name="Lapidus A."/>
            <person name="Glavina Del Rio T."/>
            <person name="Dalin E."/>
            <person name="Tice H."/>
            <person name="Bruce D."/>
            <person name="Goodwin L."/>
            <person name="Pitluck S."/>
            <person name="Larimer F.W."/>
            <person name="Land M.L."/>
            <person name="Hauser L."/>
            <person name="Sangwan P."/>
            <person name="de Vos W.M."/>
            <person name="Janssen P.H."/>
            <person name="Smidt H."/>
        </authorList>
    </citation>
    <scope>NUCLEOTIDE SEQUENCE [LARGE SCALE GENOMIC DNA]</scope>
    <source>
        <strain evidence="2 3">Ellin428</strain>
    </source>
</reference>
<keyword evidence="3" id="KW-1185">Reference proteome</keyword>
<dbReference type="STRING" id="497964.CfE428DRAFT_0442"/>
<dbReference type="PANTHER" id="PTHR12837">
    <property type="entry name" value="POLY ADP-RIBOSE GLYCOHYDROLASE"/>
    <property type="match status" value="1"/>
</dbReference>
<dbReference type="GO" id="GO:0005975">
    <property type="term" value="P:carbohydrate metabolic process"/>
    <property type="evidence" value="ECO:0007669"/>
    <property type="project" value="InterPro"/>
</dbReference>
<dbReference type="GO" id="GO:1990966">
    <property type="term" value="P:ATP generation from poly-ADP-D-ribose"/>
    <property type="evidence" value="ECO:0007669"/>
    <property type="project" value="TreeGrafter"/>
</dbReference>
<dbReference type="GO" id="GO:0005737">
    <property type="term" value="C:cytoplasm"/>
    <property type="evidence" value="ECO:0007669"/>
    <property type="project" value="TreeGrafter"/>
</dbReference>
<evidence type="ECO:0000259" key="1">
    <source>
        <dbReference type="Pfam" id="PF05028"/>
    </source>
</evidence>
<comment type="caution">
    <text evidence="2">The sequence shown here is derived from an EMBL/GenBank/DDBJ whole genome shotgun (WGS) entry which is preliminary data.</text>
</comment>
<dbReference type="eggNOG" id="ENOG5030G7R">
    <property type="taxonomic scope" value="Bacteria"/>
</dbReference>
<evidence type="ECO:0000313" key="2">
    <source>
        <dbReference type="EMBL" id="EDY22317.1"/>
    </source>
</evidence>
<dbReference type="Pfam" id="PF05028">
    <property type="entry name" value="PARG_cat_C"/>
    <property type="match status" value="1"/>
</dbReference>
<dbReference type="PANTHER" id="PTHR12837:SF0">
    <property type="entry name" value="POLY(ADP-RIBOSE) GLYCOHYDROLASE"/>
    <property type="match status" value="1"/>
</dbReference>
<sequence>MMGEPQCLESREFDAAQLVVSHPPIWKHVLKQQIHDYMQVNGAAPTGVLRYSRWKVADLPPVLHTHSVKVEVDADVYSYPPSPGATWHVNFADPNLFVAYGSGLLAQDELQVLEHPVLGSVREALLAAGYSARTRENDRSTPVLIANVQRQCALDTFPDPDQGRPRGLYGNQFQRAEWAAVQSALTVLSPAIMTNLICIAAPTGSGAYTEAQIHDVLETAFTGMRAAVLESSHISPGAKVTIHTGFWGCGAFGGNRPLMALLQLLAARLARVDKLVFYTGAQSEVIPFENGQAILRRILEKTGAEPSLLNILNVIVDQRFVWGTSDGN</sequence>
<name>B4CUS9_9BACT</name>
<dbReference type="GO" id="GO:0009225">
    <property type="term" value="P:nucleotide-sugar metabolic process"/>
    <property type="evidence" value="ECO:0007669"/>
    <property type="project" value="TreeGrafter"/>
</dbReference>
<feature type="domain" description="PARG catalytic Macro" evidence="1">
    <location>
        <begin position="205"/>
        <end position="283"/>
    </location>
</feature>
<dbReference type="GO" id="GO:0004649">
    <property type="term" value="F:poly(ADP-ribose) glycohydrolase activity"/>
    <property type="evidence" value="ECO:0007669"/>
    <property type="project" value="InterPro"/>
</dbReference>
<organism evidence="2 3">
    <name type="scientific">Chthoniobacter flavus Ellin428</name>
    <dbReference type="NCBI Taxonomy" id="497964"/>
    <lineage>
        <taxon>Bacteria</taxon>
        <taxon>Pseudomonadati</taxon>
        <taxon>Verrucomicrobiota</taxon>
        <taxon>Spartobacteria</taxon>
        <taxon>Chthoniobacterales</taxon>
        <taxon>Chthoniobacteraceae</taxon>
        <taxon>Chthoniobacter</taxon>
    </lineage>
</organism>
<dbReference type="AlphaFoldDB" id="B4CUS9"/>
<dbReference type="InterPro" id="IPR046372">
    <property type="entry name" value="PARG_cat_C"/>
</dbReference>